<keyword evidence="6 7" id="KW-0472">Membrane</keyword>
<gene>
    <name evidence="9" type="ORF">H8717_06505</name>
</gene>
<comment type="subcellular location">
    <subcellularLocation>
        <location evidence="1">Cell membrane</location>
        <topology evidence="1">Multi-pass membrane protein</topology>
    </subcellularLocation>
</comment>
<keyword evidence="10" id="KW-1185">Reference proteome</keyword>
<dbReference type="Proteomes" id="UP000658131">
    <property type="component" value="Unassembled WGS sequence"/>
</dbReference>
<comment type="caution">
    <text evidence="9">The sequence shown here is derived from an EMBL/GenBank/DDBJ whole genome shotgun (WGS) entry which is preliminary data.</text>
</comment>
<evidence type="ECO:0000313" key="10">
    <source>
        <dbReference type="Proteomes" id="UP000658131"/>
    </source>
</evidence>
<evidence type="ECO:0000256" key="1">
    <source>
        <dbReference type="ARBA" id="ARBA00004651"/>
    </source>
</evidence>
<dbReference type="Gene3D" id="3.30.240.20">
    <property type="entry name" value="bsu07140 like domains"/>
    <property type="match status" value="2"/>
</dbReference>
<keyword evidence="4 7" id="KW-0812">Transmembrane</keyword>
<evidence type="ECO:0000259" key="8">
    <source>
        <dbReference type="Pfam" id="PF04239"/>
    </source>
</evidence>
<comment type="similarity">
    <text evidence="2">Belongs to the UPF0702 family.</text>
</comment>
<accession>A0ABR7NJQ3</accession>
<evidence type="ECO:0000256" key="5">
    <source>
        <dbReference type="ARBA" id="ARBA00022989"/>
    </source>
</evidence>
<dbReference type="PANTHER" id="PTHR34582">
    <property type="entry name" value="UPF0702 TRANSMEMBRANE PROTEIN YCAP"/>
    <property type="match status" value="1"/>
</dbReference>
<evidence type="ECO:0000256" key="4">
    <source>
        <dbReference type="ARBA" id="ARBA00022692"/>
    </source>
</evidence>
<name>A0ABR7NJQ3_9FIRM</name>
<protein>
    <submittedName>
        <fullName evidence="9">DUF421 domain-containing protein</fullName>
    </submittedName>
</protein>
<keyword evidence="5 7" id="KW-1133">Transmembrane helix</keyword>
<evidence type="ECO:0000313" key="9">
    <source>
        <dbReference type="EMBL" id="MBC8576057.1"/>
    </source>
</evidence>
<dbReference type="PANTHER" id="PTHR34582:SF6">
    <property type="entry name" value="UPF0702 TRANSMEMBRANE PROTEIN YCAP"/>
    <property type="match status" value="1"/>
</dbReference>
<feature type="domain" description="YetF C-terminal" evidence="8">
    <location>
        <begin position="58"/>
        <end position="193"/>
    </location>
</feature>
<proteinExistence type="inferred from homology"/>
<evidence type="ECO:0000256" key="6">
    <source>
        <dbReference type="ARBA" id="ARBA00023136"/>
    </source>
</evidence>
<evidence type="ECO:0000256" key="7">
    <source>
        <dbReference type="SAM" id="Phobius"/>
    </source>
</evidence>
<organism evidence="9 10">
    <name type="scientific">Yanshouia hominis</name>
    <dbReference type="NCBI Taxonomy" id="2763673"/>
    <lineage>
        <taxon>Bacteria</taxon>
        <taxon>Bacillati</taxon>
        <taxon>Bacillota</taxon>
        <taxon>Clostridia</taxon>
        <taxon>Eubacteriales</taxon>
        <taxon>Oscillospiraceae</taxon>
        <taxon>Yanshouia</taxon>
    </lineage>
</organism>
<dbReference type="EMBL" id="JACRTB010000008">
    <property type="protein sequence ID" value="MBC8576057.1"/>
    <property type="molecule type" value="Genomic_DNA"/>
</dbReference>
<sequence length="208" mass="23024">MGKRQIGELQPSELVTTIMVSNIAAIPIENPGSPMINGLLSIALLACLEVLFSALLLKSKKLRGIIIGHPRCVIRDGTVDQRELRSLRWSIDDLMEMLRSSGTFDISEVLFAIVETNGSLSIYPKFSNRPATNGDLSMLDIEPPASEAPPVIVVADGELDRNALGYCNLSERWLKELLTERKLKLEDVFLLSCNRAAEVHIVKKEKRA</sequence>
<keyword evidence="3" id="KW-1003">Cell membrane</keyword>
<evidence type="ECO:0000256" key="2">
    <source>
        <dbReference type="ARBA" id="ARBA00006448"/>
    </source>
</evidence>
<dbReference type="Pfam" id="PF04239">
    <property type="entry name" value="DUF421"/>
    <property type="match status" value="1"/>
</dbReference>
<feature type="transmembrane region" description="Helical" evidence="7">
    <location>
        <begin position="34"/>
        <end position="57"/>
    </location>
</feature>
<dbReference type="InterPro" id="IPR007353">
    <property type="entry name" value="DUF421"/>
</dbReference>
<evidence type="ECO:0000256" key="3">
    <source>
        <dbReference type="ARBA" id="ARBA00022475"/>
    </source>
</evidence>
<dbReference type="InterPro" id="IPR023090">
    <property type="entry name" value="UPF0702_alpha/beta_dom_sf"/>
</dbReference>
<reference evidence="9 10" key="1">
    <citation type="submission" date="2020-08" db="EMBL/GenBank/DDBJ databases">
        <title>Genome public.</title>
        <authorList>
            <person name="Liu C."/>
            <person name="Sun Q."/>
        </authorList>
    </citation>
    <scope>NUCLEOTIDE SEQUENCE [LARGE SCALE GENOMIC DNA]</scope>
    <source>
        <strain evidence="9 10">BX1</strain>
    </source>
</reference>